<dbReference type="InterPro" id="IPR013766">
    <property type="entry name" value="Thioredoxin_domain"/>
</dbReference>
<dbReference type="STRING" id="1324957.K933_03705"/>
<dbReference type="Gene3D" id="3.40.30.10">
    <property type="entry name" value="Glutaredoxin"/>
    <property type="match status" value="1"/>
</dbReference>
<evidence type="ECO:0000313" key="4">
    <source>
        <dbReference type="Proteomes" id="UP000017840"/>
    </source>
</evidence>
<dbReference type="PROSITE" id="PS51352">
    <property type="entry name" value="THIOREDOXIN_2"/>
    <property type="match status" value="1"/>
</dbReference>
<proteinExistence type="predicted"/>
<protein>
    <recommendedName>
        <fullName evidence="2">Thioredoxin domain-containing protein</fullName>
    </recommendedName>
</protein>
<reference evidence="3 4" key="1">
    <citation type="journal article" date="2013" name="Genome Announc.">
        <title>Draft Genome Sequence of 'Candidatus Halobonum tyrrellensis' Strain G22, Isolated from the Hypersaline Waters of Lake Tyrrell, Australia.</title>
        <authorList>
            <person name="Ugalde J.A."/>
            <person name="Narasingarao P."/>
            <person name="Kuo S."/>
            <person name="Podell S."/>
            <person name="Allen E.E."/>
        </authorList>
    </citation>
    <scope>NUCLEOTIDE SEQUENCE [LARGE SCALE GENOMIC DNA]</scope>
    <source>
        <strain evidence="3 4">G22</strain>
    </source>
</reference>
<dbReference type="InterPro" id="IPR036249">
    <property type="entry name" value="Thioredoxin-like_sf"/>
</dbReference>
<gene>
    <name evidence="3" type="ORF">K933_03705</name>
</gene>
<dbReference type="Proteomes" id="UP000017840">
    <property type="component" value="Unassembled WGS sequence"/>
</dbReference>
<dbReference type="SUPFAM" id="SSF52833">
    <property type="entry name" value="Thioredoxin-like"/>
    <property type="match status" value="1"/>
</dbReference>
<dbReference type="Pfam" id="PF00085">
    <property type="entry name" value="Thioredoxin"/>
    <property type="match status" value="1"/>
</dbReference>
<accession>V4HIA7</accession>
<feature type="region of interest" description="Disordered" evidence="1">
    <location>
        <begin position="1"/>
        <end position="21"/>
    </location>
</feature>
<dbReference type="eggNOG" id="arCOG04633">
    <property type="taxonomic scope" value="Archaea"/>
</dbReference>
<evidence type="ECO:0000313" key="3">
    <source>
        <dbReference type="EMBL" id="ESP89498.1"/>
    </source>
</evidence>
<dbReference type="AlphaFoldDB" id="V4HIA7"/>
<sequence>MSETDHDEKPAPALETMRPNPTWDAASYEEEVEALSDESLTFRVWSGDWCPDCRGQLPDFAAALDAAGVPADRIVAYPVEKVDGEKRGHGMDEYGVEFIPTVVVERDGAELARFVEEENAPVAAYLARELSDADAN</sequence>
<dbReference type="CDD" id="cd02947">
    <property type="entry name" value="TRX_family"/>
    <property type="match status" value="1"/>
</dbReference>
<evidence type="ECO:0000259" key="2">
    <source>
        <dbReference type="PROSITE" id="PS51352"/>
    </source>
</evidence>
<keyword evidence="4" id="KW-1185">Reference proteome</keyword>
<organism evidence="3 4">
    <name type="scientific">Candidatus Halobonum tyrrellensis G22</name>
    <dbReference type="NCBI Taxonomy" id="1324957"/>
    <lineage>
        <taxon>Archaea</taxon>
        <taxon>Methanobacteriati</taxon>
        <taxon>Methanobacteriota</taxon>
        <taxon>Stenosarchaea group</taxon>
        <taxon>Halobacteria</taxon>
        <taxon>Halobacteriales</taxon>
        <taxon>Haloferacaceae</taxon>
        <taxon>Candidatus Halobonum</taxon>
    </lineage>
</organism>
<dbReference type="EMBL" id="ASGZ01000009">
    <property type="protein sequence ID" value="ESP89498.1"/>
    <property type="molecule type" value="Genomic_DNA"/>
</dbReference>
<comment type="caution">
    <text evidence="3">The sequence shown here is derived from an EMBL/GenBank/DDBJ whole genome shotgun (WGS) entry which is preliminary data.</text>
</comment>
<feature type="compositionally biased region" description="Basic and acidic residues" evidence="1">
    <location>
        <begin position="1"/>
        <end position="10"/>
    </location>
</feature>
<evidence type="ECO:0000256" key="1">
    <source>
        <dbReference type="SAM" id="MobiDB-lite"/>
    </source>
</evidence>
<name>V4HIA7_9EURY</name>
<feature type="domain" description="Thioredoxin" evidence="2">
    <location>
        <begin position="5"/>
        <end position="136"/>
    </location>
</feature>